<comment type="caution">
    <text evidence="3">The sequence shown here is derived from an EMBL/GenBank/DDBJ whole genome shotgun (WGS) entry which is preliminary data.</text>
</comment>
<proteinExistence type="predicted"/>
<dbReference type="Pfam" id="PF13372">
    <property type="entry name" value="Alginate_exp"/>
    <property type="match status" value="1"/>
</dbReference>
<feature type="chain" id="PRO_5031340382" evidence="1">
    <location>
        <begin position="26"/>
        <end position="419"/>
    </location>
</feature>
<protein>
    <submittedName>
        <fullName evidence="3">Alginate export family protein</fullName>
    </submittedName>
</protein>
<dbReference type="AlphaFoldDB" id="A0A7X1FNI7"/>
<evidence type="ECO:0000313" key="4">
    <source>
        <dbReference type="Proteomes" id="UP000566813"/>
    </source>
</evidence>
<gene>
    <name evidence="3" type="ORF">H7F51_00840</name>
</gene>
<accession>A0A7X1FNI7</accession>
<organism evidence="3 4">
    <name type="scientific">Novosphingobium flavum</name>
    <dbReference type="NCBI Taxonomy" id="1778672"/>
    <lineage>
        <taxon>Bacteria</taxon>
        <taxon>Pseudomonadati</taxon>
        <taxon>Pseudomonadota</taxon>
        <taxon>Alphaproteobacteria</taxon>
        <taxon>Sphingomonadales</taxon>
        <taxon>Sphingomonadaceae</taxon>
        <taxon>Novosphingobium</taxon>
    </lineage>
</organism>
<dbReference type="InterPro" id="IPR023614">
    <property type="entry name" value="Porin_dom_sf"/>
</dbReference>
<name>A0A7X1FNI7_9SPHN</name>
<reference evidence="3 4" key="1">
    <citation type="submission" date="2020-08" db="EMBL/GenBank/DDBJ databases">
        <title>The genome sequence of type strain Novosphingobium flavum NBRC 111647.</title>
        <authorList>
            <person name="Liu Y."/>
        </authorList>
    </citation>
    <scope>NUCLEOTIDE SEQUENCE [LARGE SCALE GENOMIC DNA]</scope>
    <source>
        <strain evidence="3 4">NBRC 111647</strain>
    </source>
</reference>
<dbReference type="RefSeq" id="WP_185662309.1">
    <property type="nucleotide sequence ID" value="NZ_JACLAW010000001.1"/>
</dbReference>
<feature type="domain" description="Alginate export" evidence="2">
    <location>
        <begin position="111"/>
        <end position="177"/>
    </location>
</feature>
<dbReference type="Proteomes" id="UP000566813">
    <property type="component" value="Unassembled WGS sequence"/>
</dbReference>
<evidence type="ECO:0000256" key="1">
    <source>
        <dbReference type="SAM" id="SignalP"/>
    </source>
</evidence>
<feature type="signal peptide" evidence="1">
    <location>
        <begin position="1"/>
        <end position="25"/>
    </location>
</feature>
<dbReference type="EMBL" id="JACLAW010000001">
    <property type="protein sequence ID" value="MBC2664056.1"/>
    <property type="molecule type" value="Genomic_DNA"/>
</dbReference>
<sequence>MGNRKFVAALAALPLTMVGAQAAHAAPGDPVKFADGLTFDPIIEGRLRYEGVDTPTVDADAVTMRLRAGFEIKSKSGLSFLAEGEGTLGIDNSYNAFPFAVASHQRRTQYAVVSDPENIDLNRLQIAYRTKKGAITIGRQRINLDDQRFVGSVAWRQNEQTFDAVRGEATLGPVSLDVTYANAQRSIFGVDAGPRQSYGGDFVFAGAGMKLGPVNAKAFSYLLSYDEAFFFANSSASYGGRATASLPLTKAWKLNLAGSYARQTDYGTNPVRYKADYVAAEAALAGKALTVTAGYELLGGDAKAGKSFQTPMATLHKFNGFADLFLTTPQTAAYGGLQDLYGGIAYKFDGVKALPGLNAAVTYHQFDSDYGNLRYGTEWNATLGFKVKRYLVSAKYANYQAQGFGVDTKKLWLQIDFAY</sequence>
<dbReference type="InterPro" id="IPR025388">
    <property type="entry name" value="Alginate_export_dom"/>
</dbReference>
<keyword evidence="4" id="KW-1185">Reference proteome</keyword>
<dbReference type="Gene3D" id="2.40.160.10">
    <property type="entry name" value="Porin"/>
    <property type="match status" value="1"/>
</dbReference>
<evidence type="ECO:0000259" key="2">
    <source>
        <dbReference type="Pfam" id="PF13372"/>
    </source>
</evidence>
<evidence type="ECO:0000313" key="3">
    <source>
        <dbReference type="EMBL" id="MBC2664056.1"/>
    </source>
</evidence>
<keyword evidence="1" id="KW-0732">Signal</keyword>